<feature type="domain" description="D-isomer specific 2-hydroxyacid dehydrogenase catalytic" evidence="3">
    <location>
        <begin position="32"/>
        <end position="316"/>
    </location>
</feature>
<comment type="similarity">
    <text evidence="1 2">Belongs to the D-isomer specific 2-hydroxyacid dehydrogenase family.</text>
</comment>
<dbReference type="PANTHER" id="PTHR42938:SF9">
    <property type="entry name" value="FORMATE DEHYDROGENASE 1"/>
    <property type="match status" value="1"/>
</dbReference>
<accession>A0A5B8UB48</accession>
<dbReference type="PANTHER" id="PTHR42938">
    <property type="entry name" value="FORMATE DEHYDROGENASE 1"/>
    <property type="match status" value="1"/>
</dbReference>
<keyword evidence="6" id="KW-1185">Reference proteome</keyword>
<dbReference type="RefSeq" id="WP_146923067.1">
    <property type="nucleotide sequence ID" value="NZ_CP042430.1"/>
</dbReference>
<dbReference type="Pfam" id="PF00389">
    <property type="entry name" value="2-Hacid_dh"/>
    <property type="match status" value="1"/>
</dbReference>
<feature type="domain" description="D-isomer specific 2-hydroxyacid dehydrogenase NAD-binding" evidence="4">
    <location>
        <begin position="107"/>
        <end position="282"/>
    </location>
</feature>
<dbReference type="InterPro" id="IPR006140">
    <property type="entry name" value="D-isomer_DH_NAD-bd"/>
</dbReference>
<evidence type="ECO:0000256" key="1">
    <source>
        <dbReference type="ARBA" id="ARBA00005854"/>
    </source>
</evidence>
<dbReference type="AlphaFoldDB" id="A0A5B8UB48"/>
<name>A0A5B8UB48_9ACTN</name>
<dbReference type="SUPFAM" id="SSF52283">
    <property type="entry name" value="Formate/glycerate dehydrogenase catalytic domain-like"/>
    <property type="match status" value="1"/>
</dbReference>
<evidence type="ECO:0000313" key="5">
    <source>
        <dbReference type="EMBL" id="QEC50439.1"/>
    </source>
</evidence>
<dbReference type="GO" id="GO:0051287">
    <property type="term" value="F:NAD binding"/>
    <property type="evidence" value="ECO:0007669"/>
    <property type="project" value="InterPro"/>
</dbReference>
<dbReference type="InterPro" id="IPR006139">
    <property type="entry name" value="D-isomer_2_OHA_DH_cat_dom"/>
</dbReference>
<sequence length="321" mass="32425">MSRSRIVCAGPLPEPGPDLLGSLGDLVEAPDGEPATLLPLLADADVLIARGPTRVPAELIAAAPRLRAIGRNGIGVDGIDLAAATRCGVAVVVVPDGAVDAVSEGTLALLLALAKRLGELDALVREGDWDGRDRIALGDLAGATLAVVGAGRIGRRVAQLGVAFGMDVLAVDPALDPAGAGLPAGVRAAPLRAAVAAADYLTLHVPLTAATRGLIDRTLLATARPGLRLVNVSRGAVAPLDELEGALAAGILAGVGLDVFDPEPPDPGHPIFRRAEVLCSPHALALTPAARRRTFQLLAGGLAEVLSGRRAPAVANPDVYA</sequence>
<organism evidence="5 6">
    <name type="scientific">Baekduia soli</name>
    <dbReference type="NCBI Taxonomy" id="496014"/>
    <lineage>
        <taxon>Bacteria</taxon>
        <taxon>Bacillati</taxon>
        <taxon>Actinomycetota</taxon>
        <taxon>Thermoleophilia</taxon>
        <taxon>Solirubrobacterales</taxon>
        <taxon>Baekduiaceae</taxon>
        <taxon>Baekduia</taxon>
    </lineage>
</organism>
<evidence type="ECO:0000313" key="6">
    <source>
        <dbReference type="Proteomes" id="UP000321805"/>
    </source>
</evidence>
<protein>
    <submittedName>
        <fullName evidence="5">Oxidoreductase</fullName>
    </submittedName>
</protein>
<proteinExistence type="inferred from homology"/>
<dbReference type="InterPro" id="IPR036291">
    <property type="entry name" value="NAD(P)-bd_dom_sf"/>
</dbReference>
<dbReference type="Proteomes" id="UP000321805">
    <property type="component" value="Chromosome"/>
</dbReference>
<dbReference type="OrthoDB" id="117809at2"/>
<keyword evidence="2" id="KW-0560">Oxidoreductase</keyword>
<reference evidence="5 6" key="1">
    <citation type="journal article" date="2018" name="J. Microbiol.">
        <title>Baekduia soli gen. nov., sp. nov., a novel bacterium isolated from the soil of Baekdu Mountain and proposal of a novel family name, Baekduiaceae fam. nov.</title>
        <authorList>
            <person name="An D.S."/>
            <person name="Siddiqi M.Z."/>
            <person name="Kim K.H."/>
            <person name="Yu H.S."/>
            <person name="Im W.T."/>
        </authorList>
    </citation>
    <scope>NUCLEOTIDE SEQUENCE [LARGE SCALE GENOMIC DNA]</scope>
    <source>
        <strain evidence="5 6">BR7-21</strain>
    </source>
</reference>
<dbReference type="Pfam" id="PF02826">
    <property type="entry name" value="2-Hacid_dh_C"/>
    <property type="match status" value="1"/>
</dbReference>
<dbReference type="GO" id="GO:0016616">
    <property type="term" value="F:oxidoreductase activity, acting on the CH-OH group of donors, NAD or NADP as acceptor"/>
    <property type="evidence" value="ECO:0007669"/>
    <property type="project" value="InterPro"/>
</dbReference>
<dbReference type="Gene3D" id="3.40.50.720">
    <property type="entry name" value="NAD(P)-binding Rossmann-like Domain"/>
    <property type="match status" value="2"/>
</dbReference>
<evidence type="ECO:0000259" key="4">
    <source>
        <dbReference type="Pfam" id="PF02826"/>
    </source>
</evidence>
<gene>
    <name evidence="5" type="ORF">FSW04_24540</name>
</gene>
<dbReference type="SUPFAM" id="SSF51735">
    <property type="entry name" value="NAD(P)-binding Rossmann-fold domains"/>
    <property type="match status" value="1"/>
</dbReference>
<dbReference type="EMBL" id="CP042430">
    <property type="protein sequence ID" value="QEC50439.1"/>
    <property type="molecule type" value="Genomic_DNA"/>
</dbReference>
<evidence type="ECO:0000259" key="3">
    <source>
        <dbReference type="Pfam" id="PF00389"/>
    </source>
</evidence>
<evidence type="ECO:0000256" key="2">
    <source>
        <dbReference type="RuleBase" id="RU003719"/>
    </source>
</evidence>
<dbReference type="KEGG" id="bsol:FSW04_24540"/>